<sequence>MITDQIKRRLSPEVKDHFLDEWGKIVDPSELAGKLDENESVRSASKQHFPKALERKPVEKIRLVSPKGELKEKPLGNSGPSFRKNSTPKGNWRNENFESRNPAACYICHSTEHLRPNCPQLKKYHPVEIVNHV</sequence>
<accession>A0A4Y2P817</accession>
<feature type="compositionally biased region" description="Basic and acidic residues" evidence="1">
    <location>
        <begin position="51"/>
        <end position="74"/>
    </location>
</feature>
<organism evidence="2 3">
    <name type="scientific">Araneus ventricosus</name>
    <name type="common">Orbweaver spider</name>
    <name type="synonym">Epeira ventricosa</name>
    <dbReference type="NCBI Taxonomy" id="182803"/>
    <lineage>
        <taxon>Eukaryota</taxon>
        <taxon>Metazoa</taxon>
        <taxon>Ecdysozoa</taxon>
        <taxon>Arthropoda</taxon>
        <taxon>Chelicerata</taxon>
        <taxon>Arachnida</taxon>
        <taxon>Araneae</taxon>
        <taxon>Araneomorphae</taxon>
        <taxon>Entelegynae</taxon>
        <taxon>Araneoidea</taxon>
        <taxon>Araneidae</taxon>
        <taxon>Araneus</taxon>
    </lineage>
</organism>
<dbReference type="EMBL" id="BGPR01132014">
    <property type="protein sequence ID" value="GBN48085.1"/>
    <property type="molecule type" value="Genomic_DNA"/>
</dbReference>
<dbReference type="AlphaFoldDB" id="A0A4Y2P817"/>
<keyword evidence="3" id="KW-1185">Reference proteome</keyword>
<name>A0A4Y2P817_ARAVE</name>
<gene>
    <name evidence="2" type="ORF">AVEN_11153_1</name>
</gene>
<dbReference type="Proteomes" id="UP000499080">
    <property type="component" value="Unassembled WGS sequence"/>
</dbReference>
<evidence type="ECO:0008006" key="4">
    <source>
        <dbReference type="Google" id="ProtNLM"/>
    </source>
</evidence>
<feature type="compositionally biased region" description="Polar residues" evidence="1">
    <location>
        <begin position="78"/>
        <end position="89"/>
    </location>
</feature>
<evidence type="ECO:0000313" key="2">
    <source>
        <dbReference type="EMBL" id="GBN48085.1"/>
    </source>
</evidence>
<dbReference type="GO" id="GO:0008270">
    <property type="term" value="F:zinc ion binding"/>
    <property type="evidence" value="ECO:0007669"/>
    <property type="project" value="InterPro"/>
</dbReference>
<evidence type="ECO:0000313" key="3">
    <source>
        <dbReference type="Proteomes" id="UP000499080"/>
    </source>
</evidence>
<dbReference type="OrthoDB" id="6435150at2759"/>
<proteinExistence type="predicted"/>
<protein>
    <recommendedName>
        <fullName evidence="4">CCHC-type domain-containing protein</fullName>
    </recommendedName>
</protein>
<feature type="region of interest" description="Disordered" evidence="1">
    <location>
        <begin position="33"/>
        <end position="97"/>
    </location>
</feature>
<evidence type="ECO:0000256" key="1">
    <source>
        <dbReference type="SAM" id="MobiDB-lite"/>
    </source>
</evidence>
<dbReference type="InterPro" id="IPR036875">
    <property type="entry name" value="Znf_CCHC_sf"/>
</dbReference>
<comment type="caution">
    <text evidence="2">The sequence shown here is derived from an EMBL/GenBank/DDBJ whole genome shotgun (WGS) entry which is preliminary data.</text>
</comment>
<reference evidence="2 3" key="1">
    <citation type="journal article" date="2019" name="Sci. Rep.">
        <title>Orb-weaving spider Araneus ventricosus genome elucidates the spidroin gene catalogue.</title>
        <authorList>
            <person name="Kono N."/>
            <person name="Nakamura H."/>
            <person name="Ohtoshi R."/>
            <person name="Moran D.A.P."/>
            <person name="Shinohara A."/>
            <person name="Yoshida Y."/>
            <person name="Fujiwara M."/>
            <person name="Mori M."/>
            <person name="Tomita M."/>
            <person name="Arakawa K."/>
        </authorList>
    </citation>
    <scope>NUCLEOTIDE SEQUENCE [LARGE SCALE GENOMIC DNA]</scope>
</reference>
<dbReference type="SUPFAM" id="SSF57756">
    <property type="entry name" value="Retrovirus zinc finger-like domains"/>
    <property type="match status" value="1"/>
</dbReference>
<dbReference type="GO" id="GO:0003676">
    <property type="term" value="F:nucleic acid binding"/>
    <property type="evidence" value="ECO:0007669"/>
    <property type="project" value="InterPro"/>
</dbReference>